<dbReference type="Proteomes" id="UP000019103">
    <property type="component" value="Unassembled WGS sequence"/>
</dbReference>
<reference evidence="1 2" key="1">
    <citation type="submission" date="2013-02" db="EMBL/GenBank/DDBJ databases">
        <title>The Genome Annotation of Plasmodium falciparum Palo Alto/Uganda.</title>
        <authorList>
            <consortium name="The Broad Institute Genome Sequencing Platform"/>
            <consortium name="The Broad Institute Genome Sequencing Center for Infectious Disease"/>
            <person name="Neafsey D."/>
            <person name="Hoffman S."/>
            <person name="Volkman S."/>
            <person name="Rosenthal P."/>
            <person name="Walker B."/>
            <person name="Young S.K."/>
            <person name="Zeng Q."/>
            <person name="Gargeya S."/>
            <person name="Fitzgerald M."/>
            <person name="Haas B."/>
            <person name="Abouelleil A."/>
            <person name="Allen A.W."/>
            <person name="Alvarado L."/>
            <person name="Arachchi H.M."/>
            <person name="Berlin A.M."/>
            <person name="Chapman S.B."/>
            <person name="Gainer-Dewar J."/>
            <person name="Goldberg J."/>
            <person name="Griggs A."/>
            <person name="Gujja S."/>
            <person name="Hansen M."/>
            <person name="Howarth C."/>
            <person name="Imamovic A."/>
            <person name="Ireland A."/>
            <person name="Larimer J."/>
            <person name="McCowan C."/>
            <person name="Murphy C."/>
            <person name="Pearson M."/>
            <person name="Poon T.W."/>
            <person name="Priest M."/>
            <person name="Roberts A."/>
            <person name="Saif S."/>
            <person name="Shea T."/>
            <person name="Sisk P."/>
            <person name="Sykes S."/>
            <person name="Wortman J."/>
            <person name="Nusbaum C."/>
            <person name="Birren B."/>
        </authorList>
    </citation>
    <scope>NUCLEOTIDE SEQUENCE [LARGE SCALE GENOMIC DNA]</scope>
    <source>
        <strain evidence="1 2">Palo Alto/Uganda</strain>
    </source>
</reference>
<proteinExistence type="predicted"/>
<evidence type="ECO:0000313" key="1">
    <source>
        <dbReference type="EMBL" id="ETW53345.1"/>
    </source>
</evidence>
<evidence type="ECO:0000313" key="2">
    <source>
        <dbReference type="Proteomes" id="UP000019103"/>
    </source>
</evidence>
<reference evidence="1 2" key="2">
    <citation type="submission" date="2013-02" db="EMBL/GenBank/DDBJ databases">
        <title>The Genome Sequence of Plasmodium falciparum Palo Alto/Uganda.</title>
        <authorList>
            <consortium name="The Broad Institute Genome Sequencing Platform"/>
            <consortium name="The Broad Institute Genome Sequencing Center for Infectious Disease"/>
            <person name="Neafsey D."/>
            <person name="Cheeseman I."/>
            <person name="Volkman S."/>
            <person name="Adams J."/>
            <person name="Walker B."/>
            <person name="Young S.K."/>
            <person name="Zeng Q."/>
            <person name="Gargeya S."/>
            <person name="Fitzgerald M."/>
            <person name="Haas B."/>
            <person name="Abouelleil A."/>
            <person name="Alvarado L."/>
            <person name="Arachchi H.M."/>
            <person name="Berlin A.M."/>
            <person name="Chapman S.B."/>
            <person name="Dewar J."/>
            <person name="Goldberg J."/>
            <person name="Griggs A."/>
            <person name="Gujja S."/>
            <person name="Hansen M."/>
            <person name="Howarth C."/>
            <person name="Imamovic A."/>
            <person name="Larimer J."/>
            <person name="McCowan C."/>
            <person name="Murphy C."/>
            <person name="Neiman D."/>
            <person name="Pearson M."/>
            <person name="Priest M."/>
            <person name="Roberts A."/>
            <person name="Saif S."/>
            <person name="Shea T."/>
            <person name="Sisk P."/>
            <person name="Sykes S."/>
            <person name="Wortman J."/>
            <person name="Nusbaum C."/>
            <person name="Birren B."/>
        </authorList>
    </citation>
    <scope>NUCLEOTIDE SEQUENCE [LARGE SCALE GENOMIC DNA]</scope>
    <source>
        <strain evidence="1 2">Palo Alto/Uganda</strain>
    </source>
</reference>
<dbReference type="EMBL" id="KI927386">
    <property type="protein sequence ID" value="ETW53345.1"/>
    <property type="molecule type" value="Genomic_DNA"/>
</dbReference>
<organism evidence="1 2">
    <name type="scientific">Plasmodium falciparum (isolate Palo Alto / Uganda)</name>
    <dbReference type="NCBI Taxonomy" id="57270"/>
    <lineage>
        <taxon>Eukaryota</taxon>
        <taxon>Sar</taxon>
        <taxon>Alveolata</taxon>
        <taxon>Apicomplexa</taxon>
        <taxon>Aconoidasida</taxon>
        <taxon>Haemosporida</taxon>
        <taxon>Plasmodiidae</taxon>
        <taxon>Plasmodium</taxon>
        <taxon>Plasmodium (Laverania)</taxon>
    </lineage>
</organism>
<gene>
    <name evidence="1" type="ORF">PFUGPA_04972</name>
</gene>
<protein>
    <submittedName>
        <fullName evidence="1">Uncharacterized protein</fullName>
    </submittedName>
</protein>
<dbReference type="OMA" id="MILSKCV"/>
<sequence length="71" mass="8537">MIFIFKNVQVFYLYSENNMILSKCVDKIIKIDNVMNIYLNNGKRQLYLEYNNYNNNIKNIGVGELLEEFFD</sequence>
<name>W4ITB5_PLAFP</name>
<accession>W4ITB5</accession>
<dbReference type="AlphaFoldDB" id="W4ITB5"/>